<organism evidence="9 10">
    <name type="scientific">Alteromonas alba</name>
    <dbReference type="NCBI Taxonomy" id="2079529"/>
    <lineage>
        <taxon>Bacteria</taxon>
        <taxon>Pseudomonadati</taxon>
        <taxon>Pseudomonadota</taxon>
        <taxon>Gammaproteobacteria</taxon>
        <taxon>Alteromonadales</taxon>
        <taxon>Alteromonadaceae</taxon>
        <taxon>Alteromonas/Salinimonas group</taxon>
        <taxon>Alteromonas</taxon>
    </lineage>
</organism>
<accession>A0A2S9VAI3</accession>
<protein>
    <submittedName>
        <fullName evidence="9">Transposase</fullName>
    </submittedName>
</protein>
<sequence length="116" mass="13505">YRQRMQIEEGFRDMKSTRFGLGYENNRSTTKTRITVLVLLTTLASLVAVLLGMLLVVSNKHRRFQANTETKSVLSFHFLGLRAFNTSMRFTLHQWKKTIRWLDELTAEACMSKITC</sequence>
<dbReference type="PANTHER" id="PTHR35404:SF8">
    <property type="entry name" value="TRANSPOSASE OF TN10"/>
    <property type="match status" value="1"/>
</dbReference>
<evidence type="ECO:0000313" key="5">
    <source>
        <dbReference type="EMBL" id="PRO73282.1"/>
    </source>
</evidence>
<evidence type="ECO:0000313" key="8">
    <source>
        <dbReference type="EMBL" id="PRO73289.1"/>
    </source>
</evidence>
<dbReference type="SUPFAM" id="SSF53098">
    <property type="entry name" value="Ribonuclease H-like"/>
    <property type="match status" value="1"/>
</dbReference>
<dbReference type="EMBL" id="PVNP01000127">
    <property type="protein sequence ID" value="PRO73288.1"/>
    <property type="molecule type" value="Genomic_DNA"/>
</dbReference>
<evidence type="ECO:0000313" key="2">
    <source>
        <dbReference type="EMBL" id="PRO72744.1"/>
    </source>
</evidence>
<keyword evidence="10" id="KW-1185">Reference proteome</keyword>
<dbReference type="EMBL" id="PVNP01000144">
    <property type="protein sequence ID" value="PRO73118.1"/>
    <property type="molecule type" value="Genomic_DNA"/>
</dbReference>
<dbReference type="EMBL" id="PVNP01000127">
    <property type="protein sequence ID" value="PRO73285.1"/>
    <property type="molecule type" value="Genomic_DNA"/>
</dbReference>
<dbReference type="Proteomes" id="UP000238949">
    <property type="component" value="Unassembled WGS sequence"/>
</dbReference>
<keyword evidence="1" id="KW-0472">Membrane</keyword>
<evidence type="ECO:0000313" key="4">
    <source>
        <dbReference type="EMBL" id="PRO73257.1"/>
    </source>
</evidence>
<evidence type="ECO:0000256" key="1">
    <source>
        <dbReference type="SAM" id="Phobius"/>
    </source>
</evidence>
<name>A0A2S9VAI3_9ALTE</name>
<keyword evidence="1" id="KW-1133">Transmembrane helix</keyword>
<gene>
    <name evidence="9" type="ORF">C6Y40_11400</name>
    <name evidence="8" type="ORF">C6Y40_12205</name>
    <name evidence="6" type="ORF">C6Y40_12265</name>
    <name evidence="7" type="ORF">C6Y40_12280</name>
    <name evidence="5" type="ORF">C6Y40_12285</name>
    <name evidence="4" type="ORF">C6Y40_12480</name>
    <name evidence="3" type="ORF">C6Y40_13180</name>
    <name evidence="2" type="ORF">C6Y40_15170</name>
</gene>
<evidence type="ECO:0000313" key="10">
    <source>
        <dbReference type="Proteomes" id="UP000238949"/>
    </source>
</evidence>
<dbReference type="EMBL" id="PVNP01000115">
    <property type="protein sequence ID" value="PRO73456.1"/>
    <property type="molecule type" value="Genomic_DNA"/>
</dbReference>
<evidence type="ECO:0000313" key="6">
    <source>
        <dbReference type="EMBL" id="PRO73285.1"/>
    </source>
</evidence>
<keyword evidence="1" id="KW-0812">Transmembrane</keyword>
<dbReference type="OrthoDB" id="6389018at2"/>
<feature type="non-terminal residue" evidence="9">
    <location>
        <position position="1"/>
    </location>
</feature>
<reference evidence="10" key="2">
    <citation type="journal article" date="2020" name="Int. J. Syst. Evol. Microbiol.">
        <title>Alteromonas alba sp. nov., a marine bacterium isolated from the seawater of the West Pacific Ocean.</title>
        <authorList>
            <person name="Sun C."/>
            <person name="Wu Y.-H."/>
            <person name="Xamxidin M."/>
            <person name="Cheng H."/>
            <person name="Xu X.-W."/>
        </authorList>
    </citation>
    <scope>NUCLEOTIDE SEQUENCE [LARGE SCALE GENOMIC DNA]</scope>
    <source>
        <strain evidence="10">190</strain>
    </source>
</reference>
<evidence type="ECO:0000313" key="7">
    <source>
        <dbReference type="EMBL" id="PRO73288.1"/>
    </source>
</evidence>
<dbReference type="PANTHER" id="PTHR35404">
    <property type="entry name" value="TRANSPOSASE OF TN10"/>
    <property type="match status" value="1"/>
</dbReference>
<reference evidence="9" key="1">
    <citation type="journal article" date="2018" name="Int. J. Syst. Evol. Microbiol.">
        <title>Alteromonas alba sp. nov., a marine bacterium isolated from the seawater of the West Pacific Ocean.</title>
        <authorList>
            <person name="Sun C."/>
            <person name="Wu Y.-H."/>
            <person name="Xamxidin M."/>
            <person name="Cheng H."/>
            <person name="Xu X.-W."/>
        </authorList>
    </citation>
    <scope>NUCLEOTIDE SEQUENCE [LARGE SCALE GENOMIC DNA]</scope>
    <source>
        <strain evidence="9">190</strain>
    </source>
</reference>
<dbReference type="AlphaFoldDB" id="A0A2S9VAI3"/>
<evidence type="ECO:0000313" key="9">
    <source>
        <dbReference type="EMBL" id="PRO73456.1"/>
    </source>
</evidence>
<dbReference type="EMBL" id="PVNP01000128">
    <property type="protein sequence ID" value="PRO73282.1"/>
    <property type="molecule type" value="Genomic_DNA"/>
</dbReference>
<dbReference type="InterPro" id="IPR012337">
    <property type="entry name" value="RNaseH-like_sf"/>
</dbReference>
<proteinExistence type="predicted"/>
<comment type="caution">
    <text evidence="9">The sequence shown here is derived from an EMBL/GenBank/DDBJ whole genome shotgun (WGS) entry which is preliminary data.</text>
</comment>
<evidence type="ECO:0000313" key="3">
    <source>
        <dbReference type="EMBL" id="PRO73118.1"/>
    </source>
</evidence>
<dbReference type="EMBL" id="PVNP01000126">
    <property type="protein sequence ID" value="PRO73289.1"/>
    <property type="molecule type" value="Genomic_DNA"/>
</dbReference>
<feature type="transmembrane region" description="Helical" evidence="1">
    <location>
        <begin position="34"/>
        <end position="57"/>
    </location>
</feature>
<dbReference type="EMBL" id="PVNP01000166">
    <property type="protein sequence ID" value="PRO72744.1"/>
    <property type="molecule type" value="Genomic_DNA"/>
</dbReference>
<dbReference type="EMBL" id="PVNP01000134">
    <property type="protein sequence ID" value="PRO73257.1"/>
    <property type="molecule type" value="Genomic_DNA"/>
</dbReference>